<evidence type="ECO:0000313" key="3">
    <source>
        <dbReference type="Proteomes" id="UP000193623"/>
    </source>
</evidence>
<proteinExistence type="predicted"/>
<dbReference type="EMBL" id="FWFT01000001">
    <property type="protein sequence ID" value="SLN23409.1"/>
    <property type="molecule type" value="Genomic_DNA"/>
</dbReference>
<dbReference type="Proteomes" id="UP000193623">
    <property type="component" value="Unassembled WGS sequence"/>
</dbReference>
<organism evidence="2 3">
    <name type="scientific">Pseudooctadecabacter jejudonensis</name>
    <dbReference type="NCBI Taxonomy" id="1391910"/>
    <lineage>
        <taxon>Bacteria</taxon>
        <taxon>Pseudomonadati</taxon>
        <taxon>Pseudomonadota</taxon>
        <taxon>Alphaproteobacteria</taxon>
        <taxon>Rhodobacterales</taxon>
        <taxon>Paracoccaceae</taxon>
        <taxon>Pseudooctadecabacter</taxon>
    </lineage>
</organism>
<evidence type="ECO:0000313" key="2">
    <source>
        <dbReference type="EMBL" id="SLN23409.1"/>
    </source>
</evidence>
<name>A0A1Y5RRH1_9RHOB</name>
<keyword evidence="1" id="KW-0472">Membrane</keyword>
<keyword evidence="1" id="KW-0812">Transmembrane</keyword>
<gene>
    <name evidence="2" type="ORF">PSJ8397_00990</name>
</gene>
<sequence>MSDDLDKILRDEDRERARMGLRDVGVWGGWVVLIGTVLAVAIFVANGSQNTHHVVGVVEQSLPPSAPDAGTVHLRVLVDGTQITLALPTQIAPPDPGDTLCLRAADHRLTGHRSYVNVDDSFCS</sequence>
<reference evidence="2 3" key="1">
    <citation type="submission" date="2017-03" db="EMBL/GenBank/DDBJ databases">
        <authorList>
            <person name="Afonso C.L."/>
            <person name="Miller P.J."/>
            <person name="Scott M.A."/>
            <person name="Spackman E."/>
            <person name="Goraichik I."/>
            <person name="Dimitrov K.M."/>
            <person name="Suarez D.L."/>
            <person name="Swayne D.E."/>
        </authorList>
    </citation>
    <scope>NUCLEOTIDE SEQUENCE [LARGE SCALE GENOMIC DNA]</scope>
    <source>
        <strain evidence="2 3">CECT 8397</strain>
    </source>
</reference>
<dbReference type="RefSeq" id="WP_085863383.1">
    <property type="nucleotide sequence ID" value="NZ_FWFT01000001.1"/>
</dbReference>
<keyword evidence="1" id="KW-1133">Transmembrane helix</keyword>
<accession>A0A1Y5RRH1</accession>
<keyword evidence="3" id="KW-1185">Reference proteome</keyword>
<dbReference type="AlphaFoldDB" id="A0A1Y5RRH1"/>
<feature type="transmembrane region" description="Helical" evidence="1">
    <location>
        <begin position="24"/>
        <end position="45"/>
    </location>
</feature>
<protein>
    <submittedName>
        <fullName evidence="2">Uncharacterized protein</fullName>
    </submittedName>
</protein>
<evidence type="ECO:0000256" key="1">
    <source>
        <dbReference type="SAM" id="Phobius"/>
    </source>
</evidence>
<dbReference type="OrthoDB" id="10008198at2"/>